<protein>
    <submittedName>
        <fullName evidence="3">Putative binding protein component of ABC iron transporter</fullName>
    </submittedName>
</protein>
<dbReference type="KEGG" id="bgok:Pr1d_08570"/>
<dbReference type="OrthoDB" id="9791045at2"/>
<dbReference type="Gene3D" id="3.40.190.10">
    <property type="entry name" value="Periplasmic binding protein-like II"/>
    <property type="match status" value="2"/>
</dbReference>
<dbReference type="Proteomes" id="UP000323917">
    <property type="component" value="Chromosome"/>
</dbReference>
<dbReference type="PANTHER" id="PTHR30006">
    <property type="entry name" value="THIAMINE-BINDING PERIPLASMIC PROTEIN-RELATED"/>
    <property type="match status" value="1"/>
</dbReference>
<proteinExistence type="predicted"/>
<dbReference type="Pfam" id="PF13343">
    <property type="entry name" value="SBP_bac_6"/>
    <property type="match status" value="1"/>
</dbReference>
<feature type="transmembrane region" description="Helical" evidence="2">
    <location>
        <begin position="12"/>
        <end position="30"/>
    </location>
</feature>
<evidence type="ECO:0000313" key="3">
    <source>
        <dbReference type="EMBL" id="QEG33593.1"/>
    </source>
</evidence>
<dbReference type="AlphaFoldDB" id="A0A5B9QHJ5"/>
<gene>
    <name evidence="3" type="ORF">Pr1d_08570</name>
</gene>
<name>A0A5B9QHJ5_9BACT</name>
<evidence type="ECO:0000256" key="2">
    <source>
        <dbReference type="SAM" id="Phobius"/>
    </source>
</evidence>
<dbReference type="CDD" id="cd13518">
    <property type="entry name" value="PBP2_Fe3_thiamine_like"/>
    <property type="match status" value="1"/>
</dbReference>
<organism evidence="3 4">
    <name type="scientific">Bythopirellula goksoeyrii</name>
    <dbReference type="NCBI Taxonomy" id="1400387"/>
    <lineage>
        <taxon>Bacteria</taxon>
        <taxon>Pseudomonadati</taxon>
        <taxon>Planctomycetota</taxon>
        <taxon>Planctomycetia</taxon>
        <taxon>Pirellulales</taxon>
        <taxon>Lacipirellulaceae</taxon>
        <taxon>Bythopirellula</taxon>
    </lineage>
</organism>
<keyword evidence="4" id="KW-1185">Reference proteome</keyword>
<keyword evidence="2" id="KW-0812">Transmembrane</keyword>
<keyword evidence="2" id="KW-0472">Membrane</keyword>
<dbReference type="EMBL" id="CP042913">
    <property type="protein sequence ID" value="QEG33593.1"/>
    <property type="molecule type" value="Genomic_DNA"/>
</dbReference>
<dbReference type="RefSeq" id="WP_148072337.1">
    <property type="nucleotide sequence ID" value="NZ_CP042913.1"/>
</dbReference>
<accession>A0A5B9QHJ5</accession>
<evidence type="ECO:0000313" key="4">
    <source>
        <dbReference type="Proteomes" id="UP000323917"/>
    </source>
</evidence>
<evidence type="ECO:0000256" key="1">
    <source>
        <dbReference type="ARBA" id="ARBA00022729"/>
    </source>
</evidence>
<dbReference type="InterPro" id="IPR026045">
    <property type="entry name" value="Ferric-bd"/>
</dbReference>
<dbReference type="SUPFAM" id="SSF53850">
    <property type="entry name" value="Periplasmic binding protein-like II"/>
    <property type="match status" value="1"/>
</dbReference>
<sequence length="351" mass="38301">MQSGSILNRLPVIIIALLAVSAAVGLTIALQNSPKGPVVVIYTALDEQFSRPILDKFTEQTGIRVLAKYDTESTKSVGLTQALFAERSRPRCDVFWNNEMVNTLRLARDGLLQDRDSSLYAEFPTEYRSKENLWCGFAARARVLLVNTDLVSDQDFPSGIEDLCDPMWKDRVGIAKPLAGTTASHAACLFAVWGEERTKDFFRRLKANAQVLGGNKQVARAVATGSLAFGITDTDDALIELEAGFPVAIIYPDQEEDQLGTLFIPNTVAMVKGAPHEKSAQKLIEFLLSPEVEEILAAGPSAQIPLRPGVPKSDRVESPATVKAMQVDFQKAAATWNAAAQFLRSEFATAE</sequence>
<reference evidence="3 4" key="1">
    <citation type="submission" date="2019-08" db="EMBL/GenBank/DDBJ databases">
        <title>Deep-cultivation of Planctomycetes and their phenomic and genomic characterization uncovers novel biology.</title>
        <authorList>
            <person name="Wiegand S."/>
            <person name="Jogler M."/>
            <person name="Boedeker C."/>
            <person name="Pinto D."/>
            <person name="Vollmers J."/>
            <person name="Rivas-Marin E."/>
            <person name="Kohn T."/>
            <person name="Peeters S.H."/>
            <person name="Heuer A."/>
            <person name="Rast P."/>
            <person name="Oberbeckmann S."/>
            <person name="Bunk B."/>
            <person name="Jeske O."/>
            <person name="Meyerdierks A."/>
            <person name="Storesund J.E."/>
            <person name="Kallscheuer N."/>
            <person name="Luecker S."/>
            <person name="Lage O.M."/>
            <person name="Pohl T."/>
            <person name="Merkel B.J."/>
            <person name="Hornburger P."/>
            <person name="Mueller R.-W."/>
            <person name="Bruemmer F."/>
            <person name="Labrenz M."/>
            <person name="Spormann A.M."/>
            <person name="Op den Camp H."/>
            <person name="Overmann J."/>
            <person name="Amann R."/>
            <person name="Jetten M.S.M."/>
            <person name="Mascher T."/>
            <person name="Medema M.H."/>
            <person name="Devos D.P."/>
            <person name="Kaster A.-K."/>
            <person name="Ovreas L."/>
            <person name="Rohde M."/>
            <person name="Galperin M.Y."/>
            <person name="Jogler C."/>
        </authorList>
    </citation>
    <scope>NUCLEOTIDE SEQUENCE [LARGE SCALE GENOMIC DNA]</scope>
    <source>
        <strain evidence="3 4">Pr1d</strain>
    </source>
</reference>
<keyword evidence="1" id="KW-0732">Signal</keyword>
<dbReference type="PANTHER" id="PTHR30006:SF24">
    <property type="entry name" value="SLL0237 PROTEIN"/>
    <property type="match status" value="1"/>
</dbReference>
<dbReference type="PIRSF" id="PIRSF002825">
    <property type="entry name" value="CfbpA"/>
    <property type="match status" value="1"/>
</dbReference>
<keyword evidence="2" id="KW-1133">Transmembrane helix</keyword>